<dbReference type="Proteomes" id="UP001634394">
    <property type="component" value="Unassembled WGS sequence"/>
</dbReference>
<dbReference type="AlphaFoldDB" id="A0ABD3XZU8"/>
<evidence type="ECO:0000313" key="3">
    <source>
        <dbReference type="Proteomes" id="UP001634394"/>
    </source>
</evidence>
<name>A0ABD3XZU8_SINWO</name>
<feature type="region of interest" description="Disordered" evidence="1">
    <location>
        <begin position="21"/>
        <end position="40"/>
    </location>
</feature>
<proteinExistence type="predicted"/>
<organism evidence="2 3">
    <name type="scientific">Sinanodonta woodiana</name>
    <name type="common">Chinese pond mussel</name>
    <name type="synonym">Anodonta woodiana</name>
    <dbReference type="NCBI Taxonomy" id="1069815"/>
    <lineage>
        <taxon>Eukaryota</taxon>
        <taxon>Metazoa</taxon>
        <taxon>Spiralia</taxon>
        <taxon>Lophotrochozoa</taxon>
        <taxon>Mollusca</taxon>
        <taxon>Bivalvia</taxon>
        <taxon>Autobranchia</taxon>
        <taxon>Heteroconchia</taxon>
        <taxon>Palaeoheterodonta</taxon>
        <taxon>Unionida</taxon>
        <taxon>Unionoidea</taxon>
        <taxon>Unionidae</taxon>
        <taxon>Unioninae</taxon>
        <taxon>Sinanodonta</taxon>
    </lineage>
</organism>
<accession>A0ABD3XZU8</accession>
<evidence type="ECO:0000256" key="1">
    <source>
        <dbReference type="SAM" id="MobiDB-lite"/>
    </source>
</evidence>
<keyword evidence="3" id="KW-1185">Reference proteome</keyword>
<gene>
    <name evidence="2" type="ORF">ACJMK2_003989</name>
</gene>
<dbReference type="EMBL" id="JBJQND010000001">
    <property type="protein sequence ID" value="KAL3891740.1"/>
    <property type="molecule type" value="Genomic_DNA"/>
</dbReference>
<sequence length="135" mass="15486">MDGSTTMEPWTDPLQSTMGRIHYNRPWTDPLQSTRGKDPLQSTMGQIHYNRLWDGSTTIDHGTDPLQSTMGRIHYNRPWDGSTTIDHGRIHYNSLVIHNNLQKKIISEHTPFHFNLLSILYTSVIFGGIKTNLGR</sequence>
<protein>
    <submittedName>
        <fullName evidence="2">Uncharacterized protein</fullName>
    </submittedName>
</protein>
<reference evidence="2 3" key="1">
    <citation type="submission" date="2024-11" db="EMBL/GenBank/DDBJ databases">
        <title>Chromosome-level genome assembly of the freshwater bivalve Anodonta woodiana.</title>
        <authorList>
            <person name="Chen X."/>
        </authorList>
    </citation>
    <scope>NUCLEOTIDE SEQUENCE [LARGE SCALE GENOMIC DNA]</scope>
    <source>
        <strain evidence="2">MN2024</strain>
        <tissue evidence="2">Gills</tissue>
    </source>
</reference>
<evidence type="ECO:0000313" key="2">
    <source>
        <dbReference type="EMBL" id="KAL3891740.1"/>
    </source>
</evidence>
<feature type="compositionally biased region" description="Polar residues" evidence="1">
    <location>
        <begin position="30"/>
        <end position="40"/>
    </location>
</feature>
<comment type="caution">
    <text evidence="2">The sequence shown here is derived from an EMBL/GenBank/DDBJ whole genome shotgun (WGS) entry which is preliminary data.</text>
</comment>